<gene>
    <name evidence="2" type="ORF">Pen02_21270</name>
</gene>
<dbReference type="SMART" id="SM00923">
    <property type="entry name" value="MbtH"/>
    <property type="match status" value="1"/>
</dbReference>
<protein>
    <submittedName>
        <fullName evidence="2">Protein mbtH</fullName>
    </submittedName>
</protein>
<accession>A0ABQ4DXM9</accession>
<sequence>MTTNPFEDPDGRYLVLVNDEGQHSLWPSFVEVPAGWAVAFGADGPQSRADCLAYVETNWTDLRPRSLRERMAGTTDHPEN</sequence>
<dbReference type="InterPro" id="IPR038020">
    <property type="entry name" value="MbtH-like_sf"/>
</dbReference>
<keyword evidence="3" id="KW-1185">Reference proteome</keyword>
<dbReference type="InterPro" id="IPR005153">
    <property type="entry name" value="MbtH-like_dom"/>
</dbReference>
<dbReference type="Pfam" id="PF03621">
    <property type="entry name" value="MbtH"/>
    <property type="match status" value="1"/>
</dbReference>
<evidence type="ECO:0000313" key="2">
    <source>
        <dbReference type="EMBL" id="GIG87191.1"/>
    </source>
</evidence>
<dbReference type="RefSeq" id="WP_203865763.1">
    <property type="nucleotide sequence ID" value="NZ_BONW01000008.1"/>
</dbReference>
<comment type="caution">
    <text evidence="2">The sequence shown here is derived from an EMBL/GenBank/DDBJ whole genome shotgun (WGS) entry which is preliminary data.</text>
</comment>
<dbReference type="SUPFAM" id="SSF160582">
    <property type="entry name" value="MbtH-like"/>
    <property type="match status" value="1"/>
</dbReference>
<dbReference type="EMBL" id="BONW01000008">
    <property type="protein sequence ID" value="GIG87191.1"/>
    <property type="molecule type" value="Genomic_DNA"/>
</dbReference>
<dbReference type="Gene3D" id="3.90.820.10">
    <property type="entry name" value="Structural Genomics, Unknown Function 30-nov-00 1gh9 Mol_id"/>
    <property type="match status" value="1"/>
</dbReference>
<evidence type="ECO:0000259" key="1">
    <source>
        <dbReference type="SMART" id="SM00923"/>
    </source>
</evidence>
<reference evidence="2 3" key="1">
    <citation type="submission" date="2021-01" db="EMBL/GenBank/DDBJ databases">
        <title>Whole genome shotgun sequence of Plantactinospora endophytica NBRC 110450.</title>
        <authorList>
            <person name="Komaki H."/>
            <person name="Tamura T."/>
        </authorList>
    </citation>
    <scope>NUCLEOTIDE SEQUENCE [LARGE SCALE GENOMIC DNA]</scope>
    <source>
        <strain evidence="2 3">NBRC 110450</strain>
    </source>
</reference>
<evidence type="ECO:0000313" key="3">
    <source>
        <dbReference type="Proteomes" id="UP000646749"/>
    </source>
</evidence>
<proteinExistence type="predicted"/>
<dbReference type="InterPro" id="IPR037407">
    <property type="entry name" value="MLP_fam"/>
</dbReference>
<name>A0ABQ4DXM9_9ACTN</name>
<organism evidence="2 3">
    <name type="scientific">Plantactinospora endophytica</name>
    <dbReference type="NCBI Taxonomy" id="673535"/>
    <lineage>
        <taxon>Bacteria</taxon>
        <taxon>Bacillati</taxon>
        <taxon>Actinomycetota</taxon>
        <taxon>Actinomycetes</taxon>
        <taxon>Micromonosporales</taxon>
        <taxon>Micromonosporaceae</taxon>
        <taxon>Plantactinospora</taxon>
    </lineage>
</organism>
<dbReference type="PANTHER" id="PTHR38444:SF1">
    <property type="entry name" value="ENTEROBACTIN BIOSYNTHESIS PROTEIN YBDZ"/>
    <property type="match status" value="1"/>
</dbReference>
<feature type="domain" description="MbtH-like" evidence="1">
    <location>
        <begin position="4"/>
        <end position="57"/>
    </location>
</feature>
<dbReference type="PANTHER" id="PTHR38444">
    <property type="entry name" value="ENTEROBACTIN BIOSYNTHESIS PROTEIN YBDZ"/>
    <property type="match status" value="1"/>
</dbReference>
<dbReference type="Proteomes" id="UP000646749">
    <property type="component" value="Unassembled WGS sequence"/>
</dbReference>